<keyword evidence="3" id="KW-1185">Reference proteome</keyword>
<dbReference type="AlphaFoldDB" id="A0YC70"/>
<dbReference type="OrthoDB" id="5706606at2"/>
<dbReference type="Pfam" id="PF10975">
    <property type="entry name" value="DUF2802"/>
    <property type="match status" value="1"/>
</dbReference>
<name>A0YC70_9GAMM</name>
<gene>
    <name evidence="2" type="ORF">GP2143_07564</name>
</gene>
<proteinExistence type="predicted"/>
<dbReference type="InterPro" id="IPR021244">
    <property type="entry name" value="DUF2802"/>
</dbReference>
<keyword evidence="1" id="KW-0472">Membrane</keyword>
<dbReference type="STRING" id="247633.GP2143_07564"/>
<protein>
    <recommendedName>
        <fullName evidence="4">DUF2802 domain-containing protein</fullName>
    </recommendedName>
</protein>
<organism evidence="2 3">
    <name type="scientific">marine gamma proteobacterium HTCC2143</name>
    <dbReference type="NCBI Taxonomy" id="247633"/>
    <lineage>
        <taxon>Bacteria</taxon>
        <taxon>Pseudomonadati</taxon>
        <taxon>Pseudomonadota</taxon>
        <taxon>Gammaproteobacteria</taxon>
        <taxon>Cellvibrionales</taxon>
        <taxon>Spongiibacteraceae</taxon>
        <taxon>BD1-7 clade</taxon>
    </lineage>
</organism>
<dbReference type="Proteomes" id="UP000004931">
    <property type="component" value="Unassembled WGS sequence"/>
</dbReference>
<sequence length="132" mass="14147">MNMIGLTPMIFLCVGLLALFGIIWTFGRLRRSGQIAANHIAALEAEIAAVNGAAIGVGQRLIAVEKKLKLSIEHQQQKMDDSHVGIQPYDQATTLAEQGADIQQLVDQCGLPEAEASLLSLLQASARQVSVK</sequence>
<evidence type="ECO:0000256" key="1">
    <source>
        <dbReference type="SAM" id="Phobius"/>
    </source>
</evidence>
<keyword evidence="1" id="KW-0812">Transmembrane</keyword>
<dbReference type="eggNOG" id="ENOG5030TM2">
    <property type="taxonomic scope" value="Bacteria"/>
</dbReference>
<dbReference type="EMBL" id="AAVT01000003">
    <property type="protein sequence ID" value="EAW31389.1"/>
    <property type="molecule type" value="Genomic_DNA"/>
</dbReference>
<feature type="transmembrane region" description="Helical" evidence="1">
    <location>
        <begin position="6"/>
        <end position="26"/>
    </location>
</feature>
<evidence type="ECO:0000313" key="3">
    <source>
        <dbReference type="Proteomes" id="UP000004931"/>
    </source>
</evidence>
<reference evidence="2 3" key="1">
    <citation type="journal article" date="2010" name="J. Bacteriol.">
        <title>Genome sequence of the oligotrophic marine Gammaproteobacterium HTCC2143, isolated from the Oregon Coast.</title>
        <authorList>
            <person name="Oh H.M."/>
            <person name="Kang I."/>
            <person name="Ferriera S."/>
            <person name="Giovannoni S.J."/>
            <person name="Cho J.C."/>
        </authorList>
    </citation>
    <scope>NUCLEOTIDE SEQUENCE [LARGE SCALE GENOMIC DNA]</scope>
    <source>
        <strain evidence="2 3">HTCC2143</strain>
    </source>
</reference>
<comment type="caution">
    <text evidence="2">The sequence shown here is derived from an EMBL/GenBank/DDBJ whole genome shotgun (WGS) entry which is preliminary data.</text>
</comment>
<accession>A0YC70</accession>
<evidence type="ECO:0008006" key="4">
    <source>
        <dbReference type="Google" id="ProtNLM"/>
    </source>
</evidence>
<evidence type="ECO:0000313" key="2">
    <source>
        <dbReference type="EMBL" id="EAW31389.1"/>
    </source>
</evidence>
<keyword evidence="1" id="KW-1133">Transmembrane helix</keyword>